<dbReference type="RefSeq" id="WP_016173871.1">
    <property type="nucleotide sequence ID" value="NZ_KE136389.1"/>
</dbReference>
<proteinExistence type="predicted"/>
<dbReference type="Gene3D" id="3.30.420.10">
    <property type="entry name" value="Ribonuclease H-like superfamily/Ribonuclease H"/>
    <property type="match status" value="1"/>
</dbReference>
<keyword evidence="4" id="KW-1185">Reference proteome</keyword>
<dbReference type="GO" id="GO:0015074">
    <property type="term" value="P:DNA integration"/>
    <property type="evidence" value="ECO:0007669"/>
    <property type="project" value="InterPro"/>
</dbReference>
<dbReference type="PANTHER" id="PTHR46889:SF4">
    <property type="entry name" value="TRANSPOSASE INSO FOR INSERTION SEQUENCE ELEMENT IS911B-RELATED"/>
    <property type="match status" value="1"/>
</dbReference>
<protein>
    <recommendedName>
        <fullName evidence="2">Integrase catalytic domain-containing protein</fullName>
    </recommendedName>
</protein>
<dbReference type="Pfam" id="PF13333">
    <property type="entry name" value="rve_2"/>
    <property type="match status" value="1"/>
</dbReference>
<dbReference type="GO" id="GO:0003676">
    <property type="term" value="F:nucleic acid binding"/>
    <property type="evidence" value="ECO:0007669"/>
    <property type="project" value="InterPro"/>
</dbReference>
<dbReference type="InterPro" id="IPR050900">
    <property type="entry name" value="Transposase_IS3/IS150/IS904"/>
</dbReference>
<evidence type="ECO:0000259" key="2">
    <source>
        <dbReference type="PROSITE" id="PS50994"/>
    </source>
</evidence>
<dbReference type="STRING" id="41997.RV16_GL002354"/>
<evidence type="ECO:0000313" key="4">
    <source>
        <dbReference type="Proteomes" id="UP000014136"/>
    </source>
</evidence>
<evidence type="ECO:0000313" key="3">
    <source>
        <dbReference type="EMBL" id="EOT30356.1"/>
    </source>
</evidence>
<dbReference type="PROSITE" id="PS50994">
    <property type="entry name" value="INTEGRASE"/>
    <property type="match status" value="1"/>
</dbReference>
<comment type="caution">
    <text evidence="3">The sequence shown here is derived from an EMBL/GenBank/DDBJ whole genome shotgun (WGS) entry which is preliminary data.</text>
</comment>
<dbReference type="Pfam" id="PF00665">
    <property type="entry name" value="rve"/>
    <property type="match status" value="1"/>
</dbReference>
<organism evidence="3 4">
    <name type="scientific">Enterococcus saccharolyticus subsp. saccharolyticus ATCC 43076</name>
    <dbReference type="NCBI Taxonomy" id="1139996"/>
    <lineage>
        <taxon>Bacteria</taxon>
        <taxon>Bacillati</taxon>
        <taxon>Bacillota</taxon>
        <taxon>Bacilli</taxon>
        <taxon>Lactobacillales</taxon>
        <taxon>Enterococcaceae</taxon>
        <taxon>Enterococcus</taxon>
    </lineage>
</organism>
<dbReference type="InterPro" id="IPR036397">
    <property type="entry name" value="RNaseH_sf"/>
</dbReference>
<accession>S0NER5</accession>
<dbReference type="InterPro" id="IPR012337">
    <property type="entry name" value="RNaseH-like_sf"/>
</dbReference>
<dbReference type="InterPro" id="IPR048020">
    <property type="entry name" value="Transpos_IS3"/>
</dbReference>
<feature type="domain" description="Integrase catalytic" evidence="2">
    <location>
        <begin position="125"/>
        <end position="287"/>
    </location>
</feature>
<dbReference type="AlphaFoldDB" id="S0NER5"/>
<dbReference type="SUPFAM" id="SSF53098">
    <property type="entry name" value="Ribonuclease H-like"/>
    <property type="match status" value="1"/>
</dbReference>
<dbReference type="Proteomes" id="UP000014136">
    <property type="component" value="Unassembled WGS sequence"/>
</dbReference>
<reference evidence="3 4" key="1">
    <citation type="submission" date="2013-03" db="EMBL/GenBank/DDBJ databases">
        <title>The Genome Sequence of Enterococcus saccharolyticus ATCC_43076 (Illumina only assembly).</title>
        <authorList>
            <consortium name="The Broad Institute Genomics Platform"/>
            <consortium name="The Broad Institute Genome Sequencing Center for Infectious Disease"/>
            <person name="Earl A."/>
            <person name="Russ C."/>
            <person name="Gilmore M."/>
            <person name="Surin D."/>
            <person name="Walker B."/>
            <person name="Young S."/>
            <person name="Zeng Q."/>
            <person name="Gargeya S."/>
            <person name="Fitzgerald M."/>
            <person name="Haas B."/>
            <person name="Abouelleil A."/>
            <person name="Allen A.W."/>
            <person name="Alvarado L."/>
            <person name="Arachchi H.M."/>
            <person name="Berlin A.M."/>
            <person name="Chapman S.B."/>
            <person name="Gainer-Dewar J."/>
            <person name="Goldberg J."/>
            <person name="Griggs A."/>
            <person name="Gujja S."/>
            <person name="Hansen M."/>
            <person name="Howarth C."/>
            <person name="Imamovic A."/>
            <person name="Ireland A."/>
            <person name="Larimer J."/>
            <person name="McCowan C."/>
            <person name="Murphy C."/>
            <person name="Pearson M."/>
            <person name="Poon T.W."/>
            <person name="Priest M."/>
            <person name="Roberts A."/>
            <person name="Saif S."/>
            <person name="Shea T."/>
            <person name="Sisk P."/>
            <person name="Sykes S."/>
            <person name="Wortman J."/>
            <person name="Nusbaum C."/>
            <person name="Birren B."/>
        </authorList>
    </citation>
    <scope>NUCLEOTIDE SEQUENCE [LARGE SCALE GENOMIC DNA]</scope>
    <source>
        <strain evidence="3 4">ATCC 43076</strain>
    </source>
</reference>
<sequence>MFKVKNADMETKRHFINENKERYSISALCQTLGISRGTYYYEPQVCTFDEKVRYHVENEFKKSKGIYGARKLKVKLKEQKLIVSRQKIRRIMKELGLVSKYTQAIYKVESQSCNEAAIENLLNRQFKTKNLLEVVVSDLTRVKVGTKSAYICFIVDLYNREIISFTCSFKKDAKMVAETLEKVRYNLQDIQIFHTDRGTEFANYRISELLQKHQIKRSLSKKGCPFDNAVAEATFKALKKEGVEGEKFRNLKDLHDKIYEFTYWWNYERIHASLDYRTPFEVRNQRLAQANT</sequence>
<dbReference type="InterPro" id="IPR025948">
    <property type="entry name" value="HTH-like_dom"/>
</dbReference>
<dbReference type="PANTHER" id="PTHR46889">
    <property type="entry name" value="TRANSPOSASE INSF FOR INSERTION SEQUENCE IS3B-RELATED"/>
    <property type="match status" value="1"/>
</dbReference>
<dbReference type="Pfam" id="PF13276">
    <property type="entry name" value="HTH_21"/>
    <property type="match status" value="1"/>
</dbReference>
<gene>
    <name evidence="3" type="ORF">OMQ_00059</name>
</gene>
<dbReference type="HOGENOM" id="CLU_027402_4_3_9"/>
<name>S0NER5_9ENTE</name>
<comment type="function">
    <text evidence="1">Involved in the transposition of the insertion sequence.</text>
</comment>
<dbReference type="EMBL" id="AHYT01000001">
    <property type="protein sequence ID" value="EOT30356.1"/>
    <property type="molecule type" value="Genomic_DNA"/>
</dbReference>
<evidence type="ECO:0000256" key="1">
    <source>
        <dbReference type="ARBA" id="ARBA00002286"/>
    </source>
</evidence>
<dbReference type="InterPro" id="IPR001584">
    <property type="entry name" value="Integrase_cat-core"/>
</dbReference>
<dbReference type="OrthoDB" id="342869at2"/>
<dbReference type="eggNOG" id="COG2801">
    <property type="taxonomic scope" value="Bacteria"/>
</dbReference>
<dbReference type="PATRIC" id="fig|1139996.3.peg.50"/>
<dbReference type="NCBIfam" id="NF033516">
    <property type="entry name" value="transpos_IS3"/>
    <property type="match status" value="1"/>
</dbReference>